<organism evidence="2 3">
    <name type="scientific">Tritrichomonas musculus</name>
    <dbReference type="NCBI Taxonomy" id="1915356"/>
    <lineage>
        <taxon>Eukaryota</taxon>
        <taxon>Metamonada</taxon>
        <taxon>Parabasalia</taxon>
        <taxon>Tritrichomonadida</taxon>
        <taxon>Tritrichomonadidae</taxon>
        <taxon>Tritrichomonas</taxon>
    </lineage>
</organism>
<keyword evidence="1" id="KW-1133">Transmembrane helix</keyword>
<sequence>MMFFLIHSIYSINQPIKDLFIGNWLIKSHEIFFEDNLDFNHSYHVSFLEYEQISLVGDLFENFDNSKTELITTVKLDFSELIAIVWTGSLKYFYKLIKIKFIESRNQTFVAQGKFIDGTGDYMISIYSPLRIDMTIYEKGKVTYFSMEKESPHIPFIWMSKYFYFLPVTILLITIIFIPCKKEQTKKTNKPKID</sequence>
<dbReference type="EMBL" id="JAPFFF010000037">
    <property type="protein sequence ID" value="KAK8842807.1"/>
    <property type="molecule type" value="Genomic_DNA"/>
</dbReference>
<proteinExistence type="predicted"/>
<reference evidence="2 3" key="1">
    <citation type="submission" date="2024-04" db="EMBL/GenBank/DDBJ databases">
        <title>Tritrichomonas musculus Genome.</title>
        <authorList>
            <person name="Alves-Ferreira E."/>
            <person name="Grigg M."/>
            <person name="Lorenzi H."/>
            <person name="Galac M."/>
        </authorList>
    </citation>
    <scope>NUCLEOTIDE SEQUENCE [LARGE SCALE GENOMIC DNA]</scope>
    <source>
        <strain evidence="2 3">EAF2021</strain>
    </source>
</reference>
<comment type="caution">
    <text evidence="2">The sequence shown here is derived from an EMBL/GenBank/DDBJ whole genome shotgun (WGS) entry which is preliminary data.</text>
</comment>
<keyword evidence="1" id="KW-0812">Transmembrane</keyword>
<evidence type="ECO:0000313" key="2">
    <source>
        <dbReference type="EMBL" id="KAK8842807.1"/>
    </source>
</evidence>
<gene>
    <name evidence="2" type="ORF">M9Y10_025673</name>
</gene>
<feature type="transmembrane region" description="Helical" evidence="1">
    <location>
        <begin position="162"/>
        <end position="180"/>
    </location>
</feature>
<keyword evidence="3" id="KW-1185">Reference proteome</keyword>
<protein>
    <submittedName>
        <fullName evidence="2">Uncharacterized protein</fullName>
    </submittedName>
</protein>
<name>A0ABR2HB82_9EUKA</name>
<dbReference type="Proteomes" id="UP001470230">
    <property type="component" value="Unassembled WGS sequence"/>
</dbReference>
<evidence type="ECO:0000313" key="3">
    <source>
        <dbReference type="Proteomes" id="UP001470230"/>
    </source>
</evidence>
<evidence type="ECO:0000256" key="1">
    <source>
        <dbReference type="SAM" id="Phobius"/>
    </source>
</evidence>
<keyword evidence="1" id="KW-0472">Membrane</keyword>
<accession>A0ABR2HB82</accession>